<gene>
    <name evidence="2" type="ORF">MBM_01563</name>
</gene>
<dbReference type="KEGG" id="mbe:MBM_01563"/>
<accession>K1X719</accession>
<dbReference type="HOGENOM" id="CLU_014084_0_0_1"/>
<dbReference type="OrthoDB" id="2011769at2759"/>
<dbReference type="GeneID" id="18757498"/>
<feature type="region of interest" description="Disordered" evidence="1">
    <location>
        <begin position="102"/>
        <end position="134"/>
    </location>
</feature>
<name>K1X719_MARBU</name>
<dbReference type="InterPro" id="IPR018853">
    <property type="entry name" value="DUF2457"/>
</dbReference>
<sequence>MNQHYDQTRDMGIQDFFTWRQKSATTTPDVADEDVPAEVDEPPDNHLRLPQSNTDFQKSLVRPQSTRKESLLTKAFHAPEEIETSKTTVSITKDLTRRRSMMSNASIASTAELTSDGGLTSPARTNTPSPPFPNTTYTNFAPYLLKPAPMAACTKTIGHTPLSEVISISPRAQPAVEVPRKRCISFMCDGNKEAGGNAKKDAAFKEVGEKPVTSTLAVVEEPKPRRSTIKFACSGPQPRAAAEEPTPASQNKPSENPRRPSSRSPSLPRKSSRQALPARATHRDSTGTARRASRSPVAIRIKPRYIVADETTINKSEATRFHEFASEELQEDDWISKDAEITTRAKLTIGDTLKKENAIRQLGTEAEEEALEEEEEEEEEEDLEDIDEGDASGSDDENDDDDDGDEDDDQETTYDSDEDASDGNESDNEAGFADSDESDAEGEFSFWTPGKRATGRDSLEHAAYRPSAHRTASTSSIDSLNHMEPDRGARKPRRRPIKIRPGTPDLPDSTDFVCGTLDEDRPLEEAYVSCMEARRNAKHKQTPQDIDPSFPTSDPEDGEDDDDVVDTAHDSEEPVWLHGRFEESDDDQYGRHRSTTLRRRSPGLSPRRLHSPPPARRLHSPPLQKQRLHSPPPPKHRLRSPPPRKLFGHSPKRMSPPLAQNAQSPDASPISAKGIKFAPLGSRPGLTHTKSLPRTPNAFCRQYRASRLIAANGNEGKDNVSGHVRGAIDIVKGLEEKRRRRKDKLQQKQCNRKNKSERRPPLPGRGAERMREVGLLMAAKSGKQDPYMLSA</sequence>
<reference evidence="2 3" key="1">
    <citation type="journal article" date="2012" name="BMC Genomics">
        <title>Sequencing the genome of Marssonina brunnea reveals fungus-poplar co-evolution.</title>
        <authorList>
            <person name="Zhu S."/>
            <person name="Cao Y.-Z."/>
            <person name="Jiang C."/>
            <person name="Tan B.-Y."/>
            <person name="Wang Z."/>
            <person name="Feng S."/>
            <person name="Zhang L."/>
            <person name="Su X.-H."/>
            <person name="Brejova B."/>
            <person name="Vinar T."/>
            <person name="Xu M."/>
            <person name="Wang M.-X."/>
            <person name="Zhang S.-G."/>
            <person name="Huang M.-R."/>
            <person name="Wu R."/>
            <person name="Zhou Y."/>
        </authorList>
    </citation>
    <scope>NUCLEOTIDE SEQUENCE [LARGE SCALE GENOMIC DNA]</scope>
    <source>
        <strain evidence="2 3">MB_m1</strain>
    </source>
</reference>
<dbReference type="Proteomes" id="UP000006753">
    <property type="component" value="Unassembled WGS sequence"/>
</dbReference>
<feature type="region of interest" description="Disordered" evidence="1">
    <location>
        <begin position="215"/>
        <end position="303"/>
    </location>
</feature>
<evidence type="ECO:0000256" key="1">
    <source>
        <dbReference type="SAM" id="MobiDB-lite"/>
    </source>
</evidence>
<feature type="compositionally biased region" description="Polar residues" evidence="1">
    <location>
        <begin position="470"/>
        <end position="479"/>
    </location>
</feature>
<evidence type="ECO:0000313" key="2">
    <source>
        <dbReference type="EMBL" id="EKD20881.1"/>
    </source>
</evidence>
<feature type="region of interest" description="Disordered" evidence="1">
    <location>
        <begin position="738"/>
        <end position="791"/>
    </location>
</feature>
<dbReference type="EMBL" id="JH921429">
    <property type="protein sequence ID" value="EKD20881.1"/>
    <property type="molecule type" value="Genomic_DNA"/>
</dbReference>
<dbReference type="OMA" id="ITLNDCM"/>
<feature type="region of interest" description="Disordered" evidence="1">
    <location>
        <begin position="327"/>
        <end position="511"/>
    </location>
</feature>
<feature type="compositionally biased region" description="Basic and acidic residues" evidence="1">
    <location>
        <begin position="454"/>
        <end position="463"/>
    </location>
</feature>
<protein>
    <submittedName>
        <fullName evidence="2">Uncharacterized protein</fullName>
    </submittedName>
</protein>
<dbReference type="eggNOG" id="ENOG502QUMV">
    <property type="taxonomic scope" value="Eukaryota"/>
</dbReference>
<feature type="compositionally biased region" description="Acidic residues" evidence="1">
    <location>
        <begin position="554"/>
        <end position="565"/>
    </location>
</feature>
<proteinExistence type="predicted"/>
<dbReference type="RefSeq" id="XP_007289452.1">
    <property type="nucleotide sequence ID" value="XM_007289390.1"/>
</dbReference>
<dbReference type="STRING" id="1072389.K1X719"/>
<evidence type="ECO:0000313" key="3">
    <source>
        <dbReference type="Proteomes" id="UP000006753"/>
    </source>
</evidence>
<feature type="compositionally biased region" description="Acidic residues" evidence="1">
    <location>
        <begin position="365"/>
        <end position="442"/>
    </location>
</feature>
<keyword evidence="3" id="KW-1185">Reference proteome</keyword>
<dbReference type="InParanoid" id="K1X719"/>
<organism evidence="2 3">
    <name type="scientific">Marssonina brunnea f. sp. multigermtubi (strain MB_m1)</name>
    <name type="common">Marssonina leaf spot fungus</name>
    <dbReference type="NCBI Taxonomy" id="1072389"/>
    <lineage>
        <taxon>Eukaryota</taxon>
        <taxon>Fungi</taxon>
        <taxon>Dikarya</taxon>
        <taxon>Ascomycota</taxon>
        <taxon>Pezizomycotina</taxon>
        <taxon>Leotiomycetes</taxon>
        <taxon>Helotiales</taxon>
        <taxon>Drepanopezizaceae</taxon>
        <taxon>Drepanopeziza</taxon>
    </lineage>
</organism>
<feature type="region of interest" description="Disordered" evidence="1">
    <location>
        <begin position="534"/>
        <end position="694"/>
    </location>
</feature>
<dbReference type="Pfam" id="PF10446">
    <property type="entry name" value="DUF2457"/>
    <property type="match status" value="1"/>
</dbReference>
<dbReference type="AlphaFoldDB" id="K1X719"/>
<feature type="compositionally biased region" description="Basic and acidic residues" evidence="1">
    <location>
        <begin position="334"/>
        <end position="343"/>
    </location>
</feature>
<feature type="compositionally biased region" description="Basic residues" evidence="1">
    <location>
        <begin position="591"/>
        <end position="601"/>
    </location>
</feature>
<feature type="region of interest" description="Disordered" evidence="1">
    <location>
        <begin position="24"/>
        <end position="51"/>
    </location>
</feature>
<feature type="compositionally biased region" description="Polar residues" evidence="1">
    <location>
        <begin position="102"/>
        <end position="113"/>
    </location>
</feature>
<feature type="compositionally biased region" description="Acidic residues" evidence="1">
    <location>
        <begin position="30"/>
        <end position="42"/>
    </location>
</feature>